<name>A0A7W9FF57_9CAUL</name>
<dbReference type="InterPro" id="IPR011727">
    <property type="entry name" value="CHP02117"/>
</dbReference>
<keyword evidence="2" id="KW-1185">Reference proteome</keyword>
<comment type="caution">
    <text evidence="1">The sequence shown here is derived from an EMBL/GenBank/DDBJ whole genome shotgun (WGS) entry which is preliminary data.</text>
</comment>
<protein>
    <recommendedName>
        <fullName evidence="3">DUF2459 domain-containing protein</fullName>
    </recommendedName>
</protein>
<evidence type="ECO:0008006" key="3">
    <source>
        <dbReference type="Google" id="ProtNLM"/>
    </source>
</evidence>
<sequence>MRGLIRILLAGLLGLIVALWTWTRPGDPALFPAGPGQAAVTVHILNNGFHTDLAVPRQALEAEGGPLAEASRALGQGDWILIGWGDATFFVDQTPMETRILDGLRAFFWPGNASVVMLDPETGDPRRRFPPDRRRSLRLSPAALSALLGRVEGSLILKDGSPVVSTARPGDGARFFRSHETFWIGYLCNSWTARVLNAGGLPVRPLRAVTAGEVVATLDRAAKLDTGPRED</sequence>
<gene>
    <name evidence="1" type="ORF">GGR13_000800</name>
</gene>
<evidence type="ECO:0000313" key="2">
    <source>
        <dbReference type="Proteomes" id="UP000545037"/>
    </source>
</evidence>
<dbReference type="Proteomes" id="UP000545037">
    <property type="component" value="Unassembled WGS sequence"/>
</dbReference>
<dbReference type="AlphaFoldDB" id="A0A7W9FF57"/>
<dbReference type="EMBL" id="JACHOR010000001">
    <property type="protein sequence ID" value="MBB5745228.1"/>
    <property type="molecule type" value="Genomic_DNA"/>
</dbReference>
<evidence type="ECO:0000313" key="1">
    <source>
        <dbReference type="EMBL" id="MBB5745228.1"/>
    </source>
</evidence>
<dbReference type="Pfam" id="PF09601">
    <property type="entry name" value="DUF2459"/>
    <property type="match status" value="1"/>
</dbReference>
<dbReference type="RefSeq" id="WP_183212133.1">
    <property type="nucleotide sequence ID" value="NZ_JACHOR010000001.1"/>
</dbReference>
<reference evidence="1 2" key="1">
    <citation type="submission" date="2020-08" db="EMBL/GenBank/DDBJ databases">
        <title>Genomic Encyclopedia of Type Strains, Phase IV (KMG-IV): sequencing the most valuable type-strain genomes for metagenomic binning, comparative biology and taxonomic classification.</title>
        <authorList>
            <person name="Goeker M."/>
        </authorList>
    </citation>
    <scope>NUCLEOTIDE SEQUENCE [LARGE SCALE GENOMIC DNA]</scope>
    <source>
        <strain evidence="1 2">DSM 4737</strain>
    </source>
</reference>
<proteinExistence type="predicted"/>
<organism evidence="1 2">
    <name type="scientific">Brevundimonas variabilis</name>
    <dbReference type="NCBI Taxonomy" id="74312"/>
    <lineage>
        <taxon>Bacteria</taxon>
        <taxon>Pseudomonadati</taxon>
        <taxon>Pseudomonadota</taxon>
        <taxon>Alphaproteobacteria</taxon>
        <taxon>Caulobacterales</taxon>
        <taxon>Caulobacteraceae</taxon>
        <taxon>Brevundimonas</taxon>
    </lineage>
</organism>
<accession>A0A7W9FF57</accession>